<sequence>MYGNGLCFNRLVGFLILLLLAALPCKCDDQSVVVKEEESIGNGSSLVSGKSTARSTNPWLELMYGLMVNYDDNQQDLLLKYLPRTGKGRYSCDHHLTKSYLSGLRPKFTTSTSITIITIILGRIQKIINQVGWVSQHPGSVDVQALPIKILRVYKIYSLIY</sequence>
<dbReference type="EMBL" id="JBJJXI010000061">
    <property type="protein sequence ID" value="KAL3397756.1"/>
    <property type="molecule type" value="Genomic_DNA"/>
</dbReference>
<feature type="chain" id="PRO_5044838392" evidence="1">
    <location>
        <begin position="28"/>
        <end position="161"/>
    </location>
</feature>
<dbReference type="Proteomes" id="UP001627154">
    <property type="component" value="Unassembled WGS sequence"/>
</dbReference>
<organism evidence="2 3">
    <name type="scientific">Trichogramma kaykai</name>
    <dbReference type="NCBI Taxonomy" id="54128"/>
    <lineage>
        <taxon>Eukaryota</taxon>
        <taxon>Metazoa</taxon>
        <taxon>Ecdysozoa</taxon>
        <taxon>Arthropoda</taxon>
        <taxon>Hexapoda</taxon>
        <taxon>Insecta</taxon>
        <taxon>Pterygota</taxon>
        <taxon>Neoptera</taxon>
        <taxon>Endopterygota</taxon>
        <taxon>Hymenoptera</taxon>
        <taxon>Apocrita</taxon>
        <taxon>Proctotrupomorpha</taxon>
        <taxon>Chalcidoidea</taxon>
        <taxon>Trichogrammatidae</taxon>
        <taxon>Trichogramma</taxon>
    </lineage>
</organism>
<evidence type="ECO:0000313" key="2">
    <source>
        <dbReference type="EMBL" id="KAL3397756.1"/>
    </source>
</evidence>
<proteinExistence type="predicted"/>
<feature type="signal peptide" evidence="1">
    <location>
        <begin position="1"/>
        <end position="27"/>
    </location>
</feature>
<evidence type="ECO:0000313" key="3">
    <source>
        <dbReference type="Proteomes" id="UP001627154"/>
    </source>
</evidence>
<name>A0ABD2WXI2_9HYME</name>
<dbReference type="AlphaFoldDB" id="A0ABD2WXI2"/>
<reference evidence="2 3" key="1">
    <citation type="journal article" date="2024" name="bioRxiv">
        <title>A reference genome for Trichogramma kaykai: A tiny desert-dwelling parasitoid wasp with competing sex-ratio distorters.</title>
        <authorList>
            <person name="Culotta J."/>
            <person name="Lindsey A.R."/>
        </authorList>
    </citation>
    <scope>NUCLEOTIDE SEQUENCE [LARGE SCALE GENOMIC DNA]</scope>
    <source>
        <strain evidence="2 3">KSX58</strain>
    </source>
</reference>
<comment type="caution">
    <text evidence="2">The sequence shown here is derived from an EMBL/GenBank/DDBJ whole genome shotgun (WGS) entry which is preliminary data.</text>
</comment>
<protein>
    <submittedName>
        <fullName evidence="2">Uncharacterized protein</fullName>
    </submittedName>
</protein>
<keyword evidence="1" id="KW-0732">Signal</keyword>
<keyword evidence="3" id="KW-1185">Reference proteome</keyword>
<evidence type="ECO:0000256" key="1">
    <source>
        <dbReference type="SAM" id="SignalP"/>
    </source>
</evidence>
<accession>A0ABD2WXI2</accession>
<gene>
    <name evidence="2" type="ORF">TKK_008508</name>
</gene>